<name>A0AAV1TML7_9STRA</name>
<reference evidence="2" key="1">
    <citation type="submission" date="2024-01" db="EMBL/GenBank/DDBJ databases">
        <authorList>
            <person name="Webb A."/>
        </authorList>
    </citation>
    <scope>NUCLEOTIDE SEQUENCE</scope>
    <source>
        <strain evidence="2">Pm1</strain>
    </source>
</reference>
<accession>A0AAV1TML7</accession>
<gene>
    <name evidence="2" type="ORF">PM001_LOCUS7528</name>
</gene>
<proteinExistence type="predicted"/>
<comment type="caution">
    <text evidence="2">The sequence shown here is derived from an EMBL/GenBank/DDBJ whole genome shotgun (WGS) entry which is preliminary data.</text>
</comment>
<dbReference type="AlphaFoldDB" id="A0AAV1TML7"/>
<evidence type="ECO:0000256" key="1">
    <source>
        <dbReference type="SAM" id="MobiDB-lite"/>
    </source>
</evidence>
<dbReference type="Proteomes" id="UP001162060">
    <property type="component" value="Unassembled WGS sequence"/>
</dbReference>
<dbReference type="EMBL" id="CAKLBY020000065">
    <property type="protein sequence ID" value="CAK7922240.1"/>
    <property type="molecule type" value="Genomic_DNA"/>
</dbReference>
<feature type="region of interest" description="Disordered" evidence="1">
    <location>
        <begin position="29"/>
        <end position="145"/>
    </location>
</feature>
<organism evidence="2 3">
    <name type="scientific">Peronospora matthiolae</name>
    <dbReference type="NCBI Taxonomy" id="2874970"/>
    <lineage>
        <taxon>Eukaryota</taxon>
        <taxon>Sar</taxon>
        <taxon>Stramenopiles</taxon>
        <taxon>Oomycota</taxon>
        <taxon>Peronosporomycetes</taxon>
        <taxon>Peronosporales</taxon>
        <taxon>Peronosporaceae</taxon>
        <taxon>Peronospora</taxon>
    </lineage>
</organism>
<evidence type="ECO:0000313" key="2">
    <source>
        <dbReference type="EMBL" id="CAK7922240.1"/>
    </source>
</evidence>
<protein>
    <submittedName>
        <fullName evidence="2">Uncharacterized protein</fullName>
    </submittedName>
</protein>
<feature type="compositionally biased region" description="Basic and acidic residues" evidence="1">
    <location>
        <begin position="121"/>
        <end position="130"/>
    </location>
</feature>
<sequence length="201" mass="22742">MRDRYIRCGCSGYRESYRDESDIELIYSGESDDASDSKVKHHASGSPGADTARARLTGSGQRGGIMFEIFGSSDYSDESPPYASLSNDRTRGDGGDAPIHHHERSNSRDRGFTDVSAHAGRNPEDRDRNFLRHAPQVEDPWMPSSRELDRLAGMTTERDQILLFDCRKSCPADSRTETIRAEEEFFTDAFFKHRYYNGDRG</sequence>
<evidence type="ECO:0000313" key="3">
    <source>
        <dbReference type="Proteomes" id="UP001162060"/>
    </source>
</evidence>
<feature type="compositionally biased region" description="Basic and acidic residues" evidence="1">
    <location>
        <begin position="88"/>
        <end position="112"/>
    </location>
</feature>